<dbReference type="AlphaFoldDB" id="A0AAD5RC48"/>
<reference evidence="1" key="1">
    <citation type="submission" date="2021-06" db="EMBL/GenBank/DDBJ databases">
        <title>Parelaphostrongylus tenuis whole genome reference sequence.</title>
        <authorList>
            <person name="Garwood T.J."/>
            <person name="Larsen P.A."/>
            <person name="Fountain-Jones N.M."/>
            <person name="Garbe J.R."/>
            <person name="Macchietto M.G."/>
            <person name="Kania S.A."/>
            <person name="Gerhold R.W."/>
            <person name="Richards J.E."/>
            <person name="Wolf T.M."/>
        </authorList>
    </citation>
    <scope>NUCLEOTIDE SEQUENCE</scope>
    <source>
        <strain evidence="1">MNPRO001-30</strain>
        <tissue evidence="1">Meninges</tissue>
    </source>
</reference>
<evidence type="ECO:0000313" key="2">
    <source>
        <dbReference type="Proteomes" id="UP001196413"/>
    </source>
</evidence>
<dbReference type="EMBL" id="JAHQIW010007262">
    <property type="protein sequence ID" value="KAJ1373308.1"/>
    <property type="molecule type" value="Genomic_DNA"/>
</dbReference>
<proteinExistence type="predicted"/>
<comment type="caution">
    <text evidence="1">The sequence shown here is derived from an EMBL/GenBank/DDBJ whole genome shotgun (WGS) entry which is preliminary data.</text>
</comment>
<dbReference type="Proteomes" id="UP001196413">
    <property type="component" value="Unassembled WGS sequence"/>
</dbReference>
<protein>
    <submittedName>
        <fullName evidence="1">Uncharacterized protein</fullName>
    </submittedName>
</protein>
<organism evidence="1 2">
    <name type="scientific">Parelaphostrongylus tenuis</name>
    <name type="common">Meningeal worm</name>
    <dbReference type="NCBI Taxonomy" id="148309"/>
    <lineage>
        <taxon>Eukaryota</taxon>
        <taxon>Metazoa</taxon>
        <taxon>Ecdysozoa</taxon>
        <taxon>Nematoda</taxon>
        <taxon>Chromadorea</taxon>
        <taxon>Rhabditida</taxon>
        <taxon>Rhabditina</taxon>
        <taxon>Rhabditomorpha</taxon>
        <taxon>Strongyloidea</taxon>
        <taxon>Metastrongylidae</taxon>
        <taxon>Parelaphostrongylus</taxon>
    </lineage>
</organism>
<evidence type="ECO:0000313" key="1">
    <source>
        <dbReference type="EMBL" id="KAJ1373308.1"/>
    </source>
</evidence>
<name>A0AAD5RC48_PARTN</name>
<keyword evidence="2" id="KW-1185">Reference proteome</keyword>
<sequence>MLHYQMPTWSDGDMRAIELCNEAQQKRKPSAAMHFATGCPTRYQQHRYKFDRPIEYRRRSGKRVAYEITPIFALDEFDLR</sequence>
<accession>A0AAD5RC48</accession>
<gene>
    <name evidence="1" type="ORF">KIN20_035674</name>
</gene>